<evidence type="ECO:0000256" key="2">
    <source>
        <dbReference type="SAM" id="Phobius"/>
    </source>
</evidence>
<feature type="region of interest" description="Disordered" evidence="1">
    <location>
        <begin position="271"/>
        <end position="311"/>
    </location>
</feature>
<feature type="transmembrane region" description="Helical" evidence="2">
    <location>
        <begin position="240"/>
        <end position="265"/>
    </location>
</feature>
<keyword evidence="5" id="KW-1185">Reference proteome</keyword>
<keyword evidence="2" id="KW-0472">Membrane</keyword>
<evidence type="ECO:0000256" key="3">
    <source>
        <dbReference type="SAM" id="SignalP"/>
    </source>
</evidence>
<keyword evidence="3" id="KW-0732">Signal</keyword>
<accession>A0A9P1IF35</accession>
<feature type="chain" id="PRO_5040446570" description="Peptidase S72 domain-containing protein" evidence="3">
    <location>
        <begin position="19"/>
        <end position="311"/>
    </location>
</feature>
<comment type="caution">
    <text evidence="4">The sequence shown here is derived from an EMBL/GenBank/DDBJ whole genome shotgun (WGS) entry which is preliminary data.</text>
</comment>
<evidence type="ECO:0000313" key="5">
    <source>
        <dbReference type="Proteomes" id="UP001152747"/>
    </source>
</evidence>
<keyword evidence="2" id="KW-1133">Transmembrane helix</keyword>
<gene>
    <name evidence="4" type="ORF">CAMP_LOCUS6696</name>
</gene>
<feature type="compositionally biased region" description="Polar residues" evidence="1">
    <location>
        <begin position="295"/>
        <end position="311"/>
    </location>
</feature>
<proteinExistence type="predicted"/>
<name>A0A9P1IF35_9PELO</name>
<dbReference type="AlphaFoldDB" id="A0A9P1IF35"/>
<organism evidence="4 5">
    <name type="scientific">Caenorhabditis angaria</name>
    <dbReference type="NCBI Taxonomy" id="860376"/>
    <lineage>
        <taxon>Eukaryota</taxon>
        <taxon>Metazoa</taxon>
        <taxon>Ecdysozoa</taxon>
        <taxon>Nematoda</taxon>
        <taxon>Chromadorea</taxon>
        <taxon>Rhabditida</taxon>
        <taxon>Rhabditina</taxon>
        <taxon>Rhabditomorpha</taxon>
        <taxon>Rhabditoidea</taxon>
        <taxon>Rhabditidae</taxon>
        <taxon>Peloderinae</taxon>
        <taxon>Caenorhabditis</taxon>
    </lineage>
</organism>
<evidence type="ECO:0008006" key="6">
    <source>
        <dbReference type="Google" id="ProtNLM"/>
    </source>
</evidence>
<evidence type="ECO:0000313" key="4">
    <source>
        <dbReference type="EMBL" id="CAI5444059.1"/>
    </source>
</evidence>
<sequence length="311" mass="34231">MSTWMKIAILLMINTVLAQQFSNPSCAENVLVNGLPKNSTLFLFMVGFGQKNVEDVFYVVKQTTCWLPKSDQIKAAALKQGQQVIQTEDSFDIVRANIKGEAEDIAKLVKDRKTIGFRTCSNFQSDLTFIKSQEASTLQNFTKVFLIAHQSTYDDQCDYYAKFNGTGLASSKFTFSMIRFDNKTSNDYPILTVPPDQIKIGDSLASPELRKSSGNFINKELLGVSEPSAASSSTSTDTTIIIILVVVIVILVVIIVVGVGLFLFCKLKKKNKNPKKDKKGSKEKKIEVAPKHPTKSTLDCSISGVTESGGK</sequence>
<dbReference type="Proteomes" id="UP001152747">
    <property type="component" value="Unassembled WGS sequence"/>
</dbReference>
<keyword evidence="2" id="KW-0812">Transmembrane</keyword>
<feature type="compositionally biased region" description="Basic residues" evidence="1">
    <location>
        <begin position="271"/>
        <end position="282"/>
    </location>
</feature>
<feature type="signal peptide" evidence="3">
    <location>
        <begin position="1"/>
        <end position="18"/>
    </location>
</feature>
<evidence type="ECO:0000256" key="1">
    <source>
        <dbReference type="SAM" id="MobiDB-lite"/>
    </source>
</evidence>
<dbReference type="EMBL" id="CANHGI010000003">
    <property type="protein sequence ID" value="CAI5444059.1"/>
    <property type="molecule type" value="Genomic_DNA"/>
</dbReference>
<reference evidence="4" key="1">
    <citation type="submission" date="2022-11" db="EMBL/GenBank/DDBJ databases">
        <authorList>
            <person name="Kikuchi T."/>
        </authorList>
    </citation>
    <scope>NUCLEOTIDE SEQUENCE</scope>
    <source>
        <strain evidence="4">PS1010</strain>
    </source>
</reference>
<protein>
    <recommendedName>
        <fullName evidence="6">Peptidase S72 domain-containing protein</fullName>
    </recommendedName>
</protein>